<evidence type="ECO:0000313" key="2">
    <source>
        <dbReference type="EMBL" id="VEL11248.1"/>
    </source>
</evidence>
<comment type="caution">
    <text evidence="2">The sequence shown here is derived from an EMBL/GenBank/DDBJ whole genome shotgun (WGS) entry which is preliminary data.</text>
</comment>
<feature type="region of interest" description="Disordered" evidence="1">
    <location>
        <begin position="1"/>
        <end position="58"/>
    </location>
</feature>
<keyword evidence="3" id="KW-1185">Reference proteome</keyword>
<name>A0A3S5CD46_9PLAT</name>
<protein>
    <submittedName>
        <fullName evidence="2">Uncharacterized protein</fullName>
    </submittedName>
</protein>
<feature type="compositionally biased region" description="Polar residues" evidence="1">
    <location>
        <begin position="16"/>
        <end position="37"/>
    </location>
</feature>
<gene>
    <name evidence="2" type="ORF">PXEA_LOCUS4688</name>
</gene>
<sequence>MVIARRHFQVSRGTERTTVVNSRPPSSQTRDGAQNASLGPPARWATFAKSDSSGGPINAESRLQVSLHSPPPDNRLEAELSSLLGLIIFTGGDNKIGASVARKKVVKTSLE</sequence>
<dbReference type="AlphaFoldDB" id="A0A3S5CD46"/>
<evidence type="ECO:0000313" key="3">
    <source>
        <dbReference type="Proteomes" id="UP000784294"/>
    </source>
</evidence>
<organism evidence="2 3">
    <name type="scientific">Protopolystoma xenopodis</name>
    <dbReference type="NCBI Taxonomy" id="117903"/>
    <lineage>
        <taxon>Eukaryota</taxon>
        <taxon>Metazoa</taxon>
        <taxon>Spiralia</taxon>
        <taxon>Lophotrochozoa</taxon>
        <taxon>Platyhelminthes</taxon>
        <taxon>Monogenea</taxon>
        <taxon>Polyopisthocotylea</taxon>
        <taxon>Polystomatidea</taxon>
        <taxon>Polystomatidae</taxon>
        <taxon>Protopolystoma</taxon>
    </lineage>
</organism>
<dbReference type="Proteomes" id="UP000784294">
    <property type="component" value="Unassembled WGS sequence"/>
</dbReference>
<feature type="compositionally biased region" description="Polar residues" evidence="1">
    <location>
        <begin position="49"/>
        <end position="58"/>
    </location>
</feature>
<reference evidence="2" key="1">
    <citation type="submission" date="2018-11" db="EMBL/GenBank/DDBJ databases">
        <authorList>
            <consortium name="Pathogen Informatics"/>
        </authorList>
    </citation>
    <scope>NUCLEOTIDE SEQUENCE</scope>
</reference>
<proteinExistence type="predicted"/>
<evidence type="ECO:0000256" key="1">
    <source>
        <dbReference type="SAM" id="MobiDB-lite"/>
    </source>
</evidence>
<accession>A0A3S5CD46</accession>
<dbReference type="EMBL" id="CAAALY010011254">
    <property type="protein sequence ID" value="VEL11248.1"/>
    <property type="molecule type" value="Genomic_DNA"/>
</dbReference>